<dbReference type="KEGG" id="tta:Theth_1019"/>
<dbReference type="GO" id="GO:0051539">
    <property type="term" value="F:4 iron, 4 sulfur cluster binding"/>
    <property type="evidence" value="ECO:0007669"/>
    <property type="project" value="UniProtKB-KW"/>
</dbReference>
<evidence type="ECO:0000313" key="11">
    <source>
        <dbReference type="Proteomes" id="UP000006804"/>
    </source>
</evidence>
<reference evidence="10 11" key="1">
    <citation type="submission" date="2010-11" db="EMBL/GenBank/DDBJ databases">
        <title>The complete genome of Thermotoga thermarum DSM 5069.</title>
        <authorList>
            <consortium name="US DOE Joint Genome Institute (JGI-PGF)"/>
            <person name="Lucas S."/>
            <person name="Copeland A."/>
            <person name="Lapidus A."/>
            <person name="Bruce D."/>
            <person name="Goodwin L."/>
            <person name="Pitluck S."/>
            <person name="Kyrpides N."/>
            <person name="Mavromatis K."/>
            <person name="Ivanova N."/>
            <person name="Zeytun A."/>
            <person name="Brettin T."/>
            <person name="Detter J.C."/>
            <person name="Tapia R."/>
            <person name="Han C."/>
            <person name="Land M."/>
            <person name="Hauser L."/>
            <person name="Markowitz V."/>
            <person name="Cheng J.-F."/>
            <person name="Hugenholtz P."/>
            <person name="Woyke T."/>
            <person name="Wu D."/>
            <person name="Spring S."/>
            <person name="Schroeder M."/>
            <person name="Brambilla E."/>
            <person name="Klenk H.-P."/>
            <person name="Eisen J.A."/>
        </authorList>
    </citation>
    <scope>NUCLEOTIDE SEQUENCE [LARGE SCALE GENOMIC DNA]</scope>
    <source>
        <strain evidence="10 11">DSM 5069</strain>
    </source>
</reference>
<dbReference type="GO" id="GO:0033726">
    <property type="term" value="F:aldehyde ferredoxin oxidoreductase activity"/>
    <property type="evidence" value="ECO:0007669"/>
    <property type="project" value="UniProtKB-EC"/>
</dbReference>
<dbReference type="InterPro" id="IPR051919">
    <property type="entry name" value="W-dependent_AOR"/>
</dbReference>
<keyword evidence="4" id="KW-0479">Metal-binding</keyword>
<keyword evidence="5 10" id="KW-0560">Oxidoreductase</keyword>
<dbReference type="SMART" id="SM00790">
    <property type="entry name" value="AFOR_N"/>
    <property type="match status" value="1"/>
</dbReference>
<evidence type="ECO:0000256" key="5">
    <source>
        <dbReference type="ARBA" id="ARBA00023002"/>
    </source>
</evidence>
<dbReference type="InterPro" id="IPR013985">
    <property type="entry name" value="Ald_Fedxn_OxRdtase_dom3"/>
</dbReference>
<dbReference type="InterPro" id="IPR001203">
    <property type="entry name" value="OxRdtase_Ald_Fedxn_C"/>
</dbReference>
<dbReference type="Proteomes" id="UP000006804">
    <property type="component" value="Chromosome"/>
</dbReference>
<keyword evidence="3" id="KW-0004">4Fe-4S</keyword>
<keyword evidence="11" id="KW-1185">Reference proteome</keyword>
<dbReference type="PATRIC" id="fig|688269.3.peg.1047"/>
<proteinExistence type="inferred from homology"/>
<gene>
    <name evidence="10" type="ORF">Theth_1019</name>
</gene>
<evidence type="ECO:0000256" key="1">
    <source>
        <dbReference type="ARBA" id="ARBA00001966"/>
    </source>
</evidence>
<dbReference type="PANTHER" id="PTHR30038">
    <property type="entry name" value="ALDEHYDE FERREDOXIN OXIDOREDUCTASE"/>
    <property type="match status" value="1"/>
</dbReference>
<dbReference type="GO" id="GO:0046872">
    <property type="term" value="F:metal ion binding"/>
    <property type="evidence" value="ECO:0007669"/>
    <property type="project" value="UniProtKB-KW"/>
</dbReference>
<evidence type="ECO:0000259" key="9">
    <source>
        <dbReference type="SMART" id="SM00790"/>
    </source>
</evidence>
<evidence type="ECO:0000313" key="10">
    <source>
        <dbReference type="EMBL" id="AEH51099.1"/>
    </source>
</evidence>
<dbReference type="InterPro" id="IPR036021">
    <property type="entry name" value="Tungsten_al_ferr_oxy-like_C"/>
</dbReference>
<dbReference type="OrthoDB" id="9763894at2"/>
<evidence type="ECO:0000256" key="4">
    <source>
        <dbReference type="ARBA" id="ARBA00022723"/>
    </source>
</evidence>
<dbReference type="STRING" id="688269.Theth_1019"/>
<dbReference type="AlphaFoldDB" id="F7YYR2"/>
<protein>
    <submittedName>
        <fullName evidence="10">Aldehyde ferredoxin oxidoreductase</fullName>
        <ecNumber evidence="10">1.2.7.5</ecNumber>
    </submittedName>
</protein>
<evidence type="ECO:0000256" key="2">
    <source>
        <dbReference type="ARBA" id="ARBA00011032"/>
    </source>
</evidence>
<dbReference type="Pfam" id="PF02730">
    <property type="entry name" value="AFOR_N"/>
    <property type="match status" value="1"/>
</dbReference>
<dbReference type="RefSeq" id="WP_013932319.1">
    <property type="nucleotide sequence ID" value="NC_015707.1"/>
</dbReference>
<dbReference type="eggNOG" id="COG2414">
    <property type="taxonomic scope" value="Bacteria"/>
</dbReference>
<keyword evidence="7" id="KW-0411">Iron-sulfur</keyword>
<name>F7YYR2_9THEM</name>
<dbReference type="EC" id="1.2.7.5" evidence="10"/>
<comment type="similarity">
    <text evidence="2">Belongs to the AOR/FOR family.</text>
</comment>
<dbReference type="InterPro" id="IPR013984">
    <property type="entry name" value="Ald_Fedxn_OxRdtase_dom2"/>
</dbReference>
<keyword evidence="6" id="KW-0408">Iron</keyword>
<accession>F7YYR2</accession>
<dbReference type="Gene3D" id="3.60.9.10">
    <property type="entry name" value="Aldehyde ferredoxin oxidoreductase, N-terminal domain"/>
    <property type="match status" value="1"/>
</dbReference>
<comment type="cofactor">
    <cofactor evidence="1">
        <name>[4Fe-4S] cluster</name>
        <dbReference type="ChEBI" id="CHEBI:49883"/>
    </cofactor>
</comment>
<dbReference type="GO" id="GO:0009055">
    <property type="term" value="F:electron transfer activity"/>
    <property type="evidence" value="ECO:0007669"/>
    <property type="project" value="InterPro"/>
</dbReference>
<evidence type="ECO:0000256" key="8">
    <source>
        <dbReference type="ARBA" id="ARBA00049934"/>
    </source>
</evidence>
<evidence type="ECO:0000256" key="7">
    <source>
        <dbReference type="ARBA" id="ARBA00023014"/>
    </source>
</evidence>
<feature type="domain" description="Aldehyde ferredoxin oxidoreductase N-terminal" evidence="9">
    <location>
        <begin position="1"/>
        <end position="203"/>
    </location>
</feature>
<dbReference type="InterPro" id="IPR036503">
    <property type="entry name" value="Ald_Fedxn_OxRdtase_N_sf"/>
</dbReference>
<dbReference type="EMBL" id="CP002351">
    <property type="protein sequence ID" value="AEH51099.1"/>
    <property type="molecule type" value="Genomic_DNA"/>
</dbReference>
<dbReference type="HOGENOM" id="CLU_020364_1_0_0"/>
<dbReference type="Pfam" id="PF01314">
    <property type="entry name" value="AFOR_C"/>
    <property type="match status" value="1"/>
</dbReference>
<sequence length="596" mass="67096">MYRMLEIDLSTGLTKVSDLTELFKTFIGGTGVLTYLASQELTNQLNPFSPDAPIYFAIGPFNGYFPTASKAVAIFKSPLTGDLGESHAGGRFWMEMLAAGFHVIKIKGQAPEPVYLSIDNEEVRVVSAKALWGMSTLATERILREREDARKGKKSILRIGPAGERLSPIACVVVDSSRHFGRLGLGAVMGSKNLKTIVISGNRYPKIENKRQYQVLYEKIFKELVSSETTYKYRDLGTAANVLPLSKIYGLPTRNFSQGIFESAYRISGEYFADNYLAQQISCAHCPVGCIHVAVHRELFSDPHMFKHAKVSYDHELIYSLGSNLGIADAGQVLKLIQFVEKQGWDAISIGVVLAWATEAFQQGVITLKETETPLSFGDFEAYMKTLSFIAEGKNEFYRDLEKGVYYCAEKYGGKEFAMHFNKNEAPGYMTGPDAFVGYAVGVRHSHLDCAGYSIDQKYLGRQADIEKEVKAMHDEATWRVVTNSLVTCLFARGTYTKEIVVECLKYLGYDFDEEKLLELGKIIHGMKFLVKHKLGFSFDKLQLPKKLTKVYTSRGMIKEEDFIKRVELYKKLVEEDMEKAKEFLTNFSKNEDVRI</sequence>
<dbReference type="Gene3D" id="1.10.599.10">
    <property type="entry name" value="Aldehyde Ferredoxin Oxidoreductase Protein, subunit A, domain 3"/>
    <property type="match status" value="1"/>
</dbReference>
<evidence type="ECO:0000256" key="3">
    <source>
        <dbReference type="ARBA" id="ARBA00022485"/>
    </source>
</evidence>
<dbReference type="SUPFAM" id="SSF48310">
    <property type="entry name" value="Aldehyde ferredoxin oxidoreductase, C-terminal domains"/>
    <property type="match status" value="1"/>
</dbReference>
<organism evidence="10 11">
    <name type="scientific">Pseudothermotoga thermarum DSM 5069</name>
    <dbReference type="NCBI Taxonomy" id="688269"/>
    <lineage>
        <taxon>Bacteria</taxon>
        <taxon>Thermotogati</taxon>
        <taxon>Thermotogota</taxon>
        <taxon>Thermotogae</taxon>
        <taxon>Thermotogales</taxon>
        <taxon>Thermotogaceae</taxon>
        <taxon>Pseudothermotoga</taxon>
    </lineage>
</organism>
<dbReference type="Gene3D" id="1.10.569.10">
    <property type="entry name" value="Aldehyde Ferredoxin Oxidoreductase Protein, subunit A, domain 2"/>
    <property type="match status" value="1"/>
</dbReference>
<dbReference type="InterPro" id="IPR013983">
    <property type="entry name" value="Ald_Fedxn_OxRdtase_N"/>
</dbReference>
<evidence type="ECO:0000256" key="6">
    <source>
        <dbReference type="ARBA" id="ARBA00023004"/>
    </source>
</evidence>
<dbReference type="PANTHER" id="PTHR30038:SF8">
    <property type="entry name" value="ALDEHYDE FERREDOXIN OXIDOREDUCTASE"/>
    <property type="match status" value="1"/>
</dbReference>
<comment type="cofactor">
    <cofactor evidence="8">
        <name>tungstopterin</name>
        <dbReference type="ChEBI" id="CHEBI:30402"/>
    </cofactor>
</comment>
<dbReference type="SUPFAM" id="SSF56228">
    <property type="entry name" value="Aldehyde ferredoxin oxidoreductase, N-terminal domain"/>
    <property type="match status" value="1"/>
</dbReference>